<feature type="domain" description="CRISPR type III-associated protein" evidence="4">
    <location>
        <begin position="102"/>
        <end position="159"/>
    </location>
</feature>
<feature type="region of interest" description="Disordered" evidence="3">
    <location>
        <begin position="440"/>
        <end position="462"/>
    </location>
</feature>
<dbReference type="Pfam" id="PF03787">
    <property type="entry name" value="RAMPs"/>
    <property type="match status" value="1"/>
</dbReference>
<feature type="compositionally biased region" description="Basic and acidic residues" evidence="3">
    <location>
        <begin position="449"/>
        <end position="461"/>
    </location>
</feature>
<evidence type="ECO:0000256" key="2">
    <source>
        <dbReference type="ARBA" id="ARBA00093789"/>
    </source>
</evidence>
<dbReference type="InterPro" id="IPR005537">
    <property type="entry name" value="RAMP_III_fam"/>
</dbReference>
<organism evidence="5 6">
    <name type="scientific">Nocardiopsis kunsanensis</name>
    <dbReference type="NCBI Taxonomy" id="141693"/>
    <lineage>
        <taxon>Bacteria</taxon>
        <taxon>Bacillati</taxon>
        <taxon>Actinomycetota</taxon>
        <taxon>Actinomycetes</taxon>
        <taxon>Streptosporangiales</taxon>
        <taxon>Nocardiopsidaceae</taxon>
        <taxon>Nocardiopsis</taxon>
    </lineage>
</organism>
<accession>A0A919CMD7</accession>
<dbReference type="RefSeq" id="WP_193518684.1">
    <property type="nucleotide sequence ID" value="NZ_BMXL01000043.1"/>
</dbReference>
<gene>
    <name evidence="5" type="ORF">GCM10007147_44660</name>
</gene>
<protein>
    <recommendedName>
        <fullName evidence="4">CRISPR type III-associated protein domain-containing protein</fullName>
    </recommendedName>
</protein>
<feature type="region of interest" description="Disordered" evidence="3">
    <location>
        <begin position="376"/>
        <end position="404"/>
    </location>
</feature>
<dbReference type="EMBL" id="BMXL01000043">
    <property type="protein sequence ID" value="GHD36960.1"/>
    <property type="molecule type" value="Genomic_DNA"/>
</dbReference>
<evidence type="ECO:0000313" key="5">
    <source>
        <dbReference type="EMBL" id="GHD36960.1"/>
    </source>
</evidence>
<evidence type="ECO:0000256" key="1">
    <source>
        <dbReference type="ARBA" id="ARBA00023118"/>
    </source>
</evidence>
<keyword evidence="1" id="KW-0051">Antiviral defense</keyword>
<keyword evidence="6" id="KW-1185">Reference proteome</keyword>
<comment type="subunit">
    <text evidence="2">Part of the Csm effector complex that includes Cas10, Csm2, Csm3, Csm4 and Csm5.</text>
</comment>
<reference evidence="5 6" key="1">
    <citation type="journal article" date="2014" name="Int. J. Syst. Evol. Microbiol.">
        <title>Complete genome sequence of Corynebacterium casei LMG S-19264T (=DSM 44701T), isolated from a smear-ripened cheese.</title>
        <authorList>
            <consortium name="US DOE Joint Genome Institute (JGI-PGF)"/>
            <person name="Walter F."/>
            <person name="Albersmeier A."/>
            <person name="Kalinowski J."/>
            <person name="Ruckert C."/>
        </authorList>
    </citation>
    <scope>NUCLEOTIDE SEQUENCE [LARGE SCALE GENOMIC DNA]</scope>
    <source>
        <strain evidence="5 6">KCTC 19473</strain>
    </source>
</reference>
<name>A0A919CMD7_9ACTN</name>
<dbReference type="GO" id="GO:0051607">
    <property type="term" value="P:defense response to virus"/>
    <property type="evidence" value="ECO:0007669"/>
    <property type="project" value="UniProtKB-KW"/>
</dbReference>
<dbReference type="CDD" id="cd09726">
    <property type="entry name" value="RAMP_I_III"/>
    <property type="match status" value="1"/>
</dbReference>
<evidence type="ECO:0000313" key="6">
    <source>
        <dbReference type="Proteomes" id="UP000654947"/>
    </source>
</evidence>
<feature type="region of interest" description="Disordered" evidence="3">
    <location>
        <begin position="1"/>
        <end position="51"/>
    </location>
</feature>
<feature type="region of interest" description="Disordered" evidence="3">
    <location>
        <begin position="109"/>
        <end position="137"/>
    </location>
</feature>
<dbReference type="NCBIfam" id="TIGR03986">
    <property type="entry name" value="TIGR03986 family CRISPR-associated RAMP protein"/>
    <property type="match status" value="1"/>
</dbReference>
<comment type="caution">
    <text evidence="5">The sequence shown here is derived from an EMBL/GenBank/DDBJ whole genome shotgun (WGS) entry which is preliminary data.</text>
</comment>
<dbReference type="InterPro" id="IPR023825">
    <property type="entry name" value="CRISPR-assoc_RAMP_BGP1436"/>
</dbReference>
<sequence>MPDPRDLAARSTGRGEGTCGHGGGDQGPGEDQDGTEEGPTGPGPVTSGTRVRHTATAPYGSVPLADTPLPAADLHPGHRTADLLRSHDRTVPGTHTGWIELTATTLTPTYVGRSPDRGRVGRSLRLPDPDGPGLPVLPGSSLRGLIRNTVRILTGGETGPVNTPMLYFRAPVRIDPDSGDSTLPARTRQVMAHRHAHYRKRRAGLRTRQGFLQHDGPEDRWYVVEVAPTPWTPEPGQALKLPFETLRRSLRTWDFGVDTFPDPPRGTGYVPTLHPQHGMLQHRWVHALHVPGTKGVVAVAPTRAQALDHLHAHGTDGGTVVPALIVLTGQASAERRNAFLFPRPHDMRTGRLPVPEALVELFESAEQITDYQRLAFPDHLGAGPGDPERPPVAGAGGGGLPRSGVEPVWFDQDLSGAVVSFGRSGGYRIAVSEENPIRRAVPPRVLGPQHEDPDRDERAGRPVDVPRALFGDLDTFAGPGGATRGRVQVGDAVCDRTDADLPDGPLRVRLLSPQRGCFANYLLQGPETEVGERPDLVTWSHEGRVRLGGYKVYLHRHPEGVGTPERYDRAAQEALGFGLPAHGDGPPRETQRDVVPLRGGLTFRSRLTFTNLTSAELGALLRALLLDNPVDGGDARDPEYAHKLGMGKALGLGSVHLRPELYLVNRGARALSLDPAAGVRRAGAGEVRRFLDAFGTALTARRLPDGADPARWRQVAQARDLCLAARWRHRLPLEETAVMSLREFAEYPVLPPLVRRFSGRGPPA</sequence>
<feature type="compositionally biased region" description="Low complexity" evidence="3">
    <location>
        <begin position="37"/>
        <end position="49"/>
    </location>
</feature>
<evidence type="ECO:0000256" key="3">
    <source>
        <dbReference type="SAM" id="MobiDB-lite"/>
    </source>
</evidence>
<feature type="compositionally biased region" description="Gly residues" evidence="3">
    <location>
        <begin position="14"/>
        <end position="27"/>
    </location>
</feature>
<evidence type="ECO:0000259" key="4">
    <source>
        <dbReference type="Pfam" id="PF03787"/>
    </source>
</evidence>
<dbReference type="Proteomes" id="UP000654947">
    <property type="component" value="Unassembled WGS sequence"/>
</dbReference>
<proteinExistence type="predicted"/>
<dbReference type="AlphaFoldDB" id="A0A919CMD7"/>